<dbReference type="STRING" id="94624.Bpet3486"/>
<dbReference type="Proteomes" id="UP000001225">
    <property type="component" value="Chromosome"/>
</dbReference>
<evidence type="ECO:0000256" key="2">
    <source>
        <dbReference type="ARBA" id="ARBA00023125"/>
    </source>
</evidence>
<accession>A9HXN5</accession>
<protein>
    <submittedName>
        <fullName evidence="5">Transcriptional regulator, AraC family</fullName>
    </submittedName>
</protein>
<dbReference type="PROSITE" id="PS01124">
    <property type="entry name" value="HTH_ARAC_FAMILY_2"/>
    <property type="match status" value="1"/>
</dbReference>
<evidence type="ECO:0000259" key="4">
    <source>
        <dbReference type="PROSITE" id="PS01124"/>
    </source>
</evidence>
<evidence type="ECO:0000256" key="1">
    <source>
        <dbReference type="ARBA" id="ARBA00023015"/>
    </source>
</evidence>
<keyword evidence="1" id="KW-0805">Transcription regulation</keyword>
<dbReference type="EMBL" id="AM902716">
    <property type="protein sequence ID" value="CAP43829.1"/>
    <property type="molecule type" value="Genomic_DNA"/>
</dbReference>
<dbReference type="InterPro" id="IPR018062">
    <property type="entry name" value="HTH_AraC-typ_CS"/>
</dbReference>
<dbReference type="InterPro" id="IPR009594">
    <property type="entry name" value="Tscrpt_reg_HTH_AraC_N"/>
</dbReference>
<dbReference type="Gene3D" id="1.10.10.60">
    <property type="entry name" value="Homeodomain-like"/>
    <property type="match status" value="2"/>
</dbReference>
<name>A9HXN5_BORPD</name>
<dbReference type="SUPFAM" id="SSF46689">
    <property type="entry name" value="Homeodomain-like"/>
    <property type="match status" value="2"/>
</dbReference>
<keyword evidence="2" id="KW-0238">DNA-binding</keyword>
<dbReference type="eggNOG" id="COG2207">
    <property type="taxonomic scope" value="Bacteria"/>
</dbReference>
<evidence type="ECO:0000313" key="5">
    <source>
        <dbReference type="EMBL" id="CAP43829.1"/>
    </source>
</evidence>
<dbReference type="PROSITE" id="PS00041">
    <property type="entry name" value="HTH_ARAC_FAMILY_1"/>
    <property type="match status" value="1"/>
</dbReference>
<dbReference type="Pfam" id="PF06719">
    <property type="entry name" value="AraC_N"/>
    <property type="match status" value="1"/>
</dbReference>
<evidence type="ECO:0000256" key="3">
    <source>
        <dbReference type="ARBA" id="ARBA00023163"/>
    </source>
</evidence>
<proteinExistence type="predicted"/>
<gene>
    <name evidence="5" type="ordered locus">Bpet3486</name>
</gene>
<dbReference type="InterPro" id="IPR018060">
    <property type="entry name" value="HTH_AraC"/>
</dbReference>
<dbReference type="PANTHER" id="PTHR43436:SF1">
    <property type="entry name" value="TRANSCRIPTIONAL REGULATORY PROTEIN"/>
    <property type="match status" value="1"/>
</dbReference>
<dbReference type="InterPro" id="IPR009057">
    <property type="entry name" value="Homeodomain-like_sf"/>
</dbReference>
<dbReference type="KEGG" id="bpt:Bpet3486"/>
<dbReference type="PANTHER" id="PTHR43436">
    <property type="entry name" value="ARAC-FAMILY TRANSCRIPTIONAL REGULATOR"/>
    <property type="match status" value="1"/>
</dbReference>
<dbReference type="Pfam" id="PF12833">
    <property type="entry name" value="HTH_18"/>
    <property type="match status" value="1"/>
</dbReference>
<evidence type="ECO:0000313" key="6">
    <source>
        <dbReference type="Proteomes" id="UP000001225"/>
    </source>
</evidence>
<dbReference type="AlphaFoldDB" id="A9HXN5"/>
<keyword evidence="6" id="KW-1185">Reference proteome</keyword>
<feature type="domain" description="HTH araC/xylS-type" evidence="4">
    <location>
        <begin position="192"/>
        <end position="290"/>
    </location>
</feature>
<reference evidence="5 6" key="1">
    <citation type="journal article" date="2008" name="BMC Genomics">
        <title>The missing link: Bordetella petrii is endowed with both the metabolic versatility of environmental bacteria and virulence traits of pathogenic Bordetellae.</title>
        <authorList>
            <person name="Gross R."/>
            <person name="Guzman C.A."/>
            <person name="Sebaihia M."/>
            <person name="Martins Dos Santos V.A."/>
            <person name="Pieper D.H."/>
            <person name="Koebnik R."/>
            <person name="Lechner M."/>
            <person name="Bartels D."/>
            <person name="Buhrmester J."/>
            <person name="Choudhuri J.V."/>
            <person name="Ebensen T."/>
            <person name="Gaigalat L."/>
            <person name="Herrmann S."/>
            <person name="Khachane A.N."/>
            <person name="Larisch C."/>
            <person name="Link S."/>
            <person name="Linke B."/>
            <person name="Meyer F."/>
            <person name="Mormann S."/>
            <person name="Nakunst D."/>
            <person name="Rueckert C."/>
            <person name="Schneiker-Bekel S."/>
            <person name="Schulze K."/>
            <person name="Vorhoelter F.J."/>
            <person name="Yevsa T."/>
            <person name="Engle J.T."/>
            <person name="Goldman W.E."/>
            <person name="Puehler A."/>
            <person name="Goebel U.B."/>
            <person name="Goesmann A."/>
            <person name="Bloecker H."/>
            <person name="Kaiser O."/>
            <person name="Martinez-Arias R."/>
        </authorList>
    </citation>
    <scope>NUCLEOTIDE SEQUENCE [LARGE SCALE GENOMIC DNA]</scope>
    <source>
        <strain evidence="6">ATCC BAA-461 / DSM 12804 / CCUG 43448 / CIP 107267 / Se-1111R</strain>
    </source>
</reference>
<sequence length="306" mass="33346">MTPTNALLEHARRYADLRVDAHGVATTPVPGVVVLRETAPSLLQYAISKPLVALVLQGNKRVSMGERSYDFGAGESLLISTDVPTVSQITRASQAMPYYSLVVELDTALIAGLAGEIGAVPLAVQEPVRVEPTEAEVADTALRLLRLLDRPRHLAVLGPALLRELHFWLLTGRHGGAIRALGVMGSHAQRIGRAVAILREKYAQPVRIETLADAAGMSVSAFHVHFRRITSLTPLQFQKQLRLIEARRRMLYEGVSISRAADAVGYESVPQFTREYARLFGLPPARSIRQVRTQTDSAPLPVAMGA</sequence>
<keyword evidence="3" id="KW-0804">Transcription</keyword>
<dbReference type="GO" id="GO:0043565">
    <property type="term" value="F:sequence-specific DNA binding"/>
    <property type="evidence" value="ECO:0007669"/>
    <property type="project" value="InterPro"/>
</dbReference>
<dbReference type="SMART" id="SM00342">
    <property type="entry name" value="HTH_ARAC"/>
    <property type="match status" value="1"/>
</dbReference>
<organism evidence="5 6">
    <name type="scientific">Bordetella petrii (strain ATCC BAA-461 / DSM 12804 / CCUG 43448 / CIP 107267 / Se-1111R)</name>
    <dbReference type="NCBI Taxonomy" id="340100"/>
    <lineage>
        <taxon>Bacteria</taxon>
        <taxon>Pseudomonadati</taxon>
        <taxon>Pseudomonadota</taxon>
        <taxon>Betaproteobacteria</taxon>
        <taxon>Burkholderiales</taxon>
        <taxon>Alcaligenaceae</taxon>
        <taxon>Bordetella</taxon>
    </lineage>
</organism>
<dbReference type="GO" id="GO:0003700">
    <property type="term" value="F:DNA-binding transcription factor activity"/>
    <property type="evidence" value="ECO:0007669"/>
    <property type="project" value="InterPro"/>
</dbReference>